<protein>
    <submittedName>
        <fullName evidence="1">Uncharacterized protein</fullName>
    </submittedName>
</protein>
<gene>
    <name evidence="1" type="ORF">EI97DRAFT_70031</name>
</gene>
<dbReference type="AlphaFoldDB" id="A0A6A6JHL1"/>
<reference evidence="1" key="1">
    <citation type="journal article" date="2020" name="Stud. Mycol.">
        <title>101 Dothideomycetes genomes: a test case for predicting lifestyles and emergence of pathogens.</title>
        <authorList>
            <person name="Haridas S."/>
            <person name="Albert R."/>
            <person name="Binder M."/>
            <person name="Bloem J."/>
            <person name="Labutti K."/>
            <person name="Salamov A."/>
            <person name="Andreopoulos B."/>
            <person name="Baker S."/>
            <person name="Barry K."/>
            <person name="Bills G."/>
            <person name="Bluhm B."/>
            <person name="Cannon C."/>
            <person name="Castanera R."/>
            <person name="Culley D."/>
            <person name="Daum C."/>
            <person name="Ezra D."/>
            <person name="Gonzalez J."/>
            <person name="Henrissat B."/>
            <person name="Kuo A."/>
            <person name="Liang C."/>
            <person name="Lipzen A."/>
            <person name="Lutzoni F."/>
            <person name="Magnuson J."/>
            <person name="Mondo S."/>
            <person name="Nolan M."/>
            <person name="Ohm R."/>
            <person name="Pangilinan J."/>
            <person name="Park H.-J."/>
            <person name="Ramirez L."/>
            <person name="Alfaro M."/>
            <person name="Sun H."/>
            <person name="Tritt A."/>
            <person name="Yoshinaga Y."/>
            <person name="Zwiers L.-H."/>
            <person name="Turgeon B."/>
            <person name="Goodwin S."/>
            <person name="Spatafora J."/>
            <person name="Crous P."/>
            <person name="Grigoriev I."/>
        </authorList>
    </citation>
    <scope>NUCLEOTIDE SEQUENCE</scope>
    <source>
        <strain evidence="1">CBS 379.55</strain>
    </source>
</reference>
<accession>A0A6A6JHL1</accession>
<dbReference type="Proteomes" id="UP000800097">
    <property type="component" value="Unassembled WGS sequence"/>
</dbReference>
<evidence type="ECO:0000313" key="1">
    <source>
        <dbReference type="EMBL" id="KAF2275705.1"/>
    </source>
</evidence>
<dbReference type="RefSeq" id="XP_033653244.1">
    <property type="nucleotide sequence ID" value="XM_033803014.1"/>
</dbReference>
<keyword evidence="2" id="KW-1185">Reference proteome</keyword>
<proteinExistence type="predicted"/>
<dbReference type="EMBL" id="ML986496">
    <property type="protein sequence ID" value="KAF2275705.1"/>
    <property type="molecule type" value="Genomic_DNA"/>
</dbReference>
<evidence type="ECO:0000313" key="2">
    <source>
        <dbReference type="Proteomes" id="UP000800097"/>
    </source>
</evidence>
<sequence>MSKGLRSDGERGVDRGLIWARHLQRLPTSTPTPSPLKTDIPTFISSIISRAMTPRNTTGPCVFSPAIMEIKDKLEQIRALWRYITKMQPAPRLTIIPTTGPSEDIQYYVLHRDLNDYYPWSNSRLPADTPEYLVEALMVWNRCSITGFMLTEVLRRTLDGSRFEFGNMNFRAKTRFRFDGHKPQHTVITITNKEDGMIYVLDLTLEQFGWSKEDWLLPIAEYCGSYVKLSKQNKRPPEKLSIPTEYGPLEPAKRKIVFDKDLERIGHLYLEEVEYWKHIHKLLLDYDWDSWGGGDVLAELKEGIENIAHTDVFAFLASRI</sequence>
<organism evidence="1 2">
    <name type="scientific">Westerdykella ornata</name>
    <dbReference type="NCBI Taxonomy" id="318751"/>
    <lineage>
        <taxon>Eukaryota</taxon>
        <taxon>Fungi</taxon>
        <taxon>Dikarya</taxon>
        <taxon>Ascomycota</taxon>
        <taxon>Pezizomycotina</taxon>
        <taxon>Dothideomycetes</taxon>
        <taxon>Pleosporomycetidae</taxon>
        <taxon>Pleosporales</taxon>
        <taxon>Sporormiaceae</taxon>
        <taxon>Westerdykella</taxon>
    </lineage>
</organism>
<dbReference type="GeneID" id="54556189"/>
<dbReference type="OrthoDB" id="3778887at2759"/>
<name>A0A6A6JHL1_WESOR</name>